<feature type="compositionally biased region" description="Polar residues" evidence="1">
    <location>
        <begin position="104"/>
        <end position="139"/>
    </location>
</feature>
<protein>
    <submittedName>
        <fullName evidence="2">Uncharacterized protein</fullName>
    </submittedName>
</protein>
<sequence>MTSFARGVCPGNENTPQKERLGFSITRVTNAMGAQSNVSFPIVENQHDKNTSPSSSICRAVPSRLPMPSTCYAPSMNRRHDSPPLFRLSRSSGTSDEKALFLSPPNTRSVSASRISAQLPRRQTPTSQNQPSRESSQSAAPLLKKRSAGHTPSQRTHRRNLPSTWRFLPRRAKHGIRRRRTVVTPFCAAKVHARASARQGRMMFAASLLGGVKTHTLFDGHGRGLEKAMHAPLHGNVNDTPAAFACAARAEIQAGCCQCAENARR</sequence>
<proteinExistence type="predicted"/>
<feature type="region of interest" description="Disordered" evidence="1">
    <location>
        <begin position="45"/>
        <end position="165"/>
    </location>
</feature>
<keyword evidence="3" id="KW-1185">Reference proteome</keyword>
<gene>
    <name evidence="2" type="ORF">BDU57DRAFT_119023</name>
</gene>
<evidence type="ECO:0000313" key="2">
    <source>
        <dbReference type="EMBL" id="KAF1918720.1"/>
    </source>
</evidence>
<accession>A0A6A5QV73</accession>
<dbReference type="AlphaFoldDB" id="A0A6A5QV73"/>
<dbReference type="EMBL" id="ML979133">
    <property type="protein sequence ID" value="KAF1918720.1"/>
    <property type="molecule type" value="Genomic_DNA"/>
</dbReference>
<evidence type="ECO:0000256" key="1">
    <source>
        <dbReference type="SAM" id="MobiDB-lite"/>
    </source>
</evidence>
<evidence type="ECO:0000313" key="3">
    <source>
        <dbReference type="Proteomes" id="UP000800096"/>
    </source>
</evidence>
<dbReference type="Proteomes" id="UP000800096">
    <property type="component" value="Unassembled WGS sequence"/>
</dbReference>
<organism evidence="2 3">
    <name type="scientific">Ampelomyces quisqualis</name>
    <name type="common">Powdery mildew agent</name>
    <dbReference type="NCBI Taxonomy" id="50730"/>
    <lineage>
        <taxon>Eukaryota</taxon>
        <taxon>Fungi</taxon>
        <taxon>Dikarya</taxon>
        <taxon>Ascomycota</taxon>
        <taxon>Pezizomycotina</taxon>
        <taxon>Dothideomycetes</taxon>
        <taxon>Pleosporomycetidae</taxon>
        <taxon>Pleosporales</taxon>
        <taxon>Pleosporineae</taxon>
        <taxon>Phaeosphaeriaceae</taxon>
        <taxon>Ampelomyces</taxon>
    </lineage>
</organism>
<feature type="region of interest" description="Disordered" evidence="1">
    <location>
        <begin position="1"/>
        <end position="20"/>
    </location>
</feature>
<reference evidence="2" key="1">
    <citation type="journal article" date="2020" name="Stud. Mycol.">
        <title>101 Dothideomycetes genomes: a test case for predicting lifestyles and emergence of pathogens.</title>
        <authorList>
            <person name="Haridas S."/>
            <person name="Albert R."/>
            <person name="Binder M."/>
            <person name="Bloem J."/>
            <person name="Labutti K."/>
            <person name="Salamov A."/>
            <person name="Andreopoulos B."/>
            <person name="Baker S."/>
            <person name="Barry K."/>
            <person name="Bills G."/>
            <person name="Bluhm B."/>
            <person name="Cannon C."/>
            <person name="Castanera R."/>
            <person name="Culley D."/>
            <person name="Daum C."/>
            <person name="Ezra D."/>
            <person name="Gonzalez J."/>
            <person name="Henrissat B."/>
            <person name="Kuo A."/>
            <person name="Liang C."/>
            <person name="Lipzen A."/>
            <person name="Lutzoni F."/>
            <person name="Magnuson J."/>
            <person name="Mondo S."/>
            <person name="Nolan M."/>
            <person name="Ohm R."/>
            <person name="Pangilinan J."/>
            <person name="Park H.-J."/>
            <person name="Ramirez L."/>
            <person name="Alfaro M."/>
            <person name="Sun H."/>
            <person name="Tritt A."/>
            <person name="Yoshinaga Y."/>
            <person name="Zwiers L.-H."/>
            <person name="Turgeon B."/>
            <person name="Goodwin S."/>
            <person name="Spatafora J."/>
            <person name="Crous P."/>
            <person name="Grigoriev I."/>
        </authorList>
    </citation>
    <scope>NUCLEOTIDE SEQUENCE</scope>
    <source>
        <strain evidence="2">HMLAC05119</strain>
    </source>
</reference>
<name>A0A6A5QV73_AMPQU</name>